<feature type="domain" description="Creatinase N-terminal" evidence="2">
    <location>
        <begin position="15"/>
        <end position="151"/>
    </location>
</feature>
<dbReference type="Gene3D" id="3.90.230.10">
    <property type="entry name" value="Creatinase/methionine aminopeptidase superfamily"/>
    <property type="match status" value="1"/>
</dbReference>
<organism evidence="3">
    <name type="scientific">marine metagenome</name>
    <dbReference type="NCBI Taxonomy" id="408172"/>
    <lineage>
        <taxon>unclassified sequences</taxon>
        <taxon>metagenomes</taxon>
        <taxon>ecological metagenomes</taxon>
    </lineage>
</organism>
<gene>
    <name evidence="3" type="ORF">METZ01_LOCUS56153</name>
</gene>
<proteinExistence type="predicted"/>
<protein>
    <recommendedName>
        <fullName evidence="4">Peptidase M24 domain-containing protein</fullName>
    </recommendedName>
</protein>
<dbReference type="InterPro" id="IPR000994">
    <property type="entry name" value="Pept_M24"/>
</dbReference>
<dbReference type="CDD" id="cd01066">
    <property type="entry name" value="APP_MetAP"/>
    <property type="match status" value="1"/>
</dbReference>
<evidence type="ECO:0000259" key="2">
    <source>
        <dbReference type="Pfam" id="PF01321"/>
    </source>
</evidence>
<evidence type="ECO:0000259" key="1">
    <source>
        <dbReference type="Pfam" id="PF00557"/>
    </source>
</evidence>
<dbReference type="SUPFAM" id="SSF55920">
    <property type="entry name" value="Creatinase/aminopeptidase"/>
    <property type="match status" value="1"/>
</dbReference>
<sequence>MRGFCYFTPEEHATRLKNVRSKMEELNFDACLITSPENIYYLIGLDHQGYFGPHILIVPRHDEMIIVARAHEITTCERQAGNATFKGYSDTQEAGEFVSEILKKMNLGNANIGIQTASLCFPPTISDSLKTNLVGVKWGDANGLVESFRIVKSPREIEYMKKSANISDKMMQIAIKTAGEGISEKEIAACIHGVMIREGGEPPGFGPFVRSAERLPYEHEIWSDRILQKGDQVILEMAASFKRYHSPMGRLIYVNNAPEGTSDVEHICIEAQNETIAAMKPGTSFAEVYNAWQNVVDRNGLAHYRRHHCGYSVGIAFHPSWTGGIGVVGMHEKSDIMMKAGMVFHQLSWLLGCGKGDYFVSDTVYVSENGGERLTNTSRNLMIV</sequence>
<dbReference type="SUPFAM" id="SSF53092">
    <property type="entry name" value="Creatinase/prolidase N-terminal domain"/>
    <property type="match status" value="1"/>
</dbReference>
<dbReference type="Pfam" id="PF00557">
    <property type="entry name" value="Peptidase_M24"/>
    <property type="match status" value="1"/>
</dbReference>
<dbReference type="InterPro" id="IPR050659">
    <property type="entry name" value="Peptidase_M24B"/>
</dbReference>
<dbReference type="InterPro" id="IPR036005">
    <property type="entry name" value="Creatinase/aminopeptidase-like"/>
</dbReference>
<name>A0A381SIN4_9ZZZZ</name>
<dbReference type="PANTHER" id="PTHR46112">
    <property type="entry name" value="AMINOPEPTIDASE"/>
    <property type="match status" value="1"/>
</dbReference>
<dbReference type="EMBL" id="UINC01003093">
    <property type="protein sequence ID" value="SVA03299.1"/>
    <property type="molecule type" value="Genomic_DNA"/>
</dbReference>
<feature type="domain" description="Peptidase M24" evidence="1">
    <location>
        <begin position="158"/>
        <end position="367"/>
    </location>
</feature>
<dbReference type="Gene3D" id="3.40.350.10">
    <property type="entry name" value="Creatinase/prolidase N-terminal domain"/>
    <property type="match status" value="1"/>
</dbReference>
<evidence type="ECO:0008006" key="4">
    <source>
        <dbReference type="Google" id="ProtNLM"/>
    </source>
</evidence>
<dbReference type="Pfam" id="PF01321">
    <property type="entry name" value="Creatinase_N"/>
    <property type="match status" value="1"/>
</dbReference>
<dbReference type="InterPro" id="IPR029149">
    <property type="entry name" value="Creatin/AminoP/Spt16_N"/>
</dbReference>
<reference evidence="3" key="1">
    <citation type="submission" date="2018-05" db="EMBL/GenBank/DDBJ databases">
        <authorList>
            <person name="Lanie J.A."/>
            <person name="Ng W.-L."/>
            <person name="Kazmierczak K.M."/>
            <person name="Andrzejewski T.M."/>
            <person name="Davidsen T.M."/>
            <person name="Wayne K.J."/>
            <person name="Tettelin H."/>
            <person name="Glass J.I."/>
            <person name="Rusch D."/>
            <person name="Podicherti R."/>
            <person name="Tsui H.-C.T."/>
            <person name="Winkler M.E."/>
        </authorList>
    </citation>
    <scope>NUCLEOTIDE SEQUENCE</scope>
</reference>
<dbReference type="AlphaFoldDB" id="A0A381SIN4"/>
<dbReference type="PANTHER" id="PTHR46112:SF2">
    <property type="entry name" value="XAA-PRO AMINOPEPTIDASE P-RELATED"/>
    <property type="match status" value="1"/>
</dbReference>
<dbReference type="InterPro" id="IPR000587">
    <property type="entry name" value="Creatinase_N"/>
</dbReference>
<accession>A0A381SIN4</accession>
<evidence type="ECO:0000313" key="3">
    <source>
        <dbReference type="EMBL" id="SVA03299.1"/>
    </source>
</evidence>